<dbReference type="Proteomes" id="UP000001572">
    <property type="component" value="Chromosome"/>
</dbReference>
<organism evidence="1 2">
    <name type="scientific">Alkaliphilus metalliredigens (strain QYMF)</name>
    <dbReference type="NCBI Taxonomy" id="293826"/>
    <lineage>
        <taxon>Bacteria</taxon>
        <taxon>Bacillati</taxon>
        <taxon>Bacillota</taxon>
        <taxon>Clostridia</taxon>
        <taxon>Peptostreptococcales</taxon>
        <taxon>Natronincolaceae</taxon>
        <taxon>Alkaliphilus</taxon>
    </lineage>
</organism>
<dbReference type="RefSeq" id="WP_012062954.1">
    <property type="nucleotide sequence ID" value="NC_009633.1"/>
</dbReference>
<dbReference type="KEGG" id="amt:Amet_1741"/>
<protein>
    <submittedName>
        <fullName evidence="1">Uncharacterized protein</fullName>
    </submittedName>
</protein>
<keyword evidence="2" id="KW-1185">Reference proteome</keyword>
<accession>A6TNZ8</accession>
<dbReference type="HOGENOM" id="CLU_2299759_0_0_9"/>
<proteinExistence type="predicted"/>
<evidence type="ECO:0000313" key="2">
    <source>
        <dbReference type="Proteomes" id="UP000001572"/>
    </source>
</evidence>
<dbReference type="AlphaFoldDB" id="A6TNZ8"/>
<reference evidence="2" key="1">
    <citation type="journal article" date="2016" name="Genome Announc.">
        <title>Complete genome sequence of Alkaliphilus metalliredigens strain QYMF, an alkaliphilic and metal-reducing bacterium isolated from borax-contaminated leachate ponds.</title>
        <authorList>
            <person name="Hwang C."/>
            <person name="Copeland A."/>
            <person name="Lucas S."/>
            <person name="Lapidus A."/>
            <person name="Barry K."/>
            <person name="Detter J.C."/>
            <person name="Glavina Del Rio T."/>
            <person name="Hammon N."/>
            <person name="Israni S."/>
            <person name="Dalin E."/>
            <person name="Tice H."/>
            <person name="Pitluck S."/>
            <person name="Chertkov O."/>
            <person name="Brettin T."/>
            <person name="Bruce D."/>
            <person name="Han C."/>
            <person name="Schmutz J."/>
            <person name="Larimer F."/>
            <person name="Land M.L."/>
            <person name="Hauser L."/>
            <person name="Kyrpides N."/>
            <person name="Mikhailova N."/>
            <person name="Ye Q."/>
            <person name="Zhou J."/>
            <person name="Richardson P."/>
            <person name="Fields M.W."/>
        </authorList>
    </citation>
    <scope>NUCLEOTIDE SEQUENCE [LARGE SCALE GENOMIC DNA]</scope>
    <source>
        <strain evidence="2">QYMF</strain>
    </source>
</reference>
<dbReference type="STRING" id="293826.Amet_1741"/>
<dbReference type="EMBL" id="CP000724">
    <property type="protein sequence ID" value="ABR47916.1"/>
    <property type="molecule type" value="Genomic_DNA"/>
</dbReference>
<gene>
    <name evidence="1" type="ordered locus">Amet_1741</name>
</gene>
<sequence length="106" mass="12250">MNQTKNKPKKVIRDLIEDLGIEGTDDYFQEELKILVKNVAALREKIKALKDLGLEATNSDEIMHLNFDISDQESLLKILLTKLEILHEDYRCFLAYTEQSGKIDLI</sequence>
<evidence type="ECO:0000313" key="1">
    <source>
        <dbReference type="EMBL" id="ABR47916.1"/>
    </source>
</evidence>
<name>A6TNZ8_ALKMQ</name>